<evidence type="ECO:0000313" key="1">
    <source>
        <dbReference type="EMBL" id="MFM0008225.1"/>
    </source>
</evidence>
<gene>
    <name evidence="1" type="ORF">PQR57_45895</name>
</gene>
<dbReference type="EMBL" id="JAQQEZ010000088">
    <property type="protein sequence ID" value="MFM0008225.1"/>
    <property type="molecule type" value="Genomic_DNA"/>
</dbReference>
<evidence type="ECO:0000313" key="2">
    <source>
        <dbReference type="Proteomes" id="UP001629230"/>
    </source>
</evidence>
<organism evidence="1 2">
    <name type="scientific">Paraburkholderia dipogonis</name>
    <dbReference type="NCBI Taxonomy" id="1211383"/>
    <lineage>
        <taxon>Bacteria</taxon>
        <taxon>Pseudomonadati</taxon>
        <taxon>Pseudomonadota</taxon>
        <taxon>Betaproteobacteria</taxon>
        <taxon>Burkholderiales</taxon>
        <taxon>Burkholderiaceae</taxon>
        <taxon>Paraburkholderia</taxon>
    </lineage>
</organism>
<proteinExistence type="predicted"/>
<accession>A0ABW9B7G9</accession>
<comment type="caution">
    <text evidence="1">The sequence shown here is derived from an EMBL/GenBank/DDBJ whole genome shotgun (WGS) entry which is preliminary data.</text>
</comment>
<name>A0ABW9B7G9_9BURK</name>
<protein>
    <submittedName>
        <fullName evidence="1">Uncharacterized protein</fullName>
    </submittedName>
</protein>
<keyword evidence="2" id="KW-1185">Reference proteome</keyword>
<dbReference type="Proteomes" id="UP001629230">
    <property type="component" value="Unassembled WGS sequence"/>
</dbReference>
<reference evidence="1 2" key="1">
    <citation type="journal article" date="2024" name="Chem. Sci.">
        <title>Discovery of megapolipeptins by genome mining of a Burkholderiales bacteria collection.</title>
        <authorList>
            <person name="Paulo B.S."/>
            <person name="Recchia M.J.J."/>
            <person name="Lee S."/>
            <person name="Fergusson C.H."/>
            <person name="Romanowski S.B."/>
            <person name="Hernandez A."/>
            <person name="Krull N."/>
            <person name="Liu D.Y."/>
            <person name="Cavanagh H."/>
            <person name="Bos A."/>
            <person name="Gray C.A."/>
            <person name="Murphy B.T."/>
            <person name="Linington R.G."/>
            <person name="Eustaquio A.S."/>
        </authorList>
    </citation>
    <scope>NUCLEOTIDE SEQUENCE [LARGE SCALE GENOMIC DNA]</scope>
    <source>
        <strain evidence="1 2">RL17-350-BIC-A</strain>
    </source>
</reference>
<sequence>MVPSRQVAVASVMVRQNNCSGDFARALLAATPAGLRADDPRGRQSDRDGVRRLAAMERGLIRAQLAAQELAAGYYDDLFLLALTASFVGSWMRNDVVRLWLQSRYPGNAVTLGRMASRSECARHAKRPMKLAYTPVSAG</sequence>